<organism evidence="2 3">
    <name type="scientific">Nocardiopsis gilva YIM 90087</name>
    <dbReference type="NCBI Taxonomy" id="1235441"/>
    <lineage>
        <taxon>Bacteria</taxon>
        <taxon>Bacillati</taxon>
        <taxon>Actinomycetota</taxon>
        <taxon>Actinomycetes</taxon>
        <taxon>Streptosporangiales</taxon>
        <taxon>Nocardiopsidaceae</taxon>
        <taxon>Nocardiopsis</taxon>
    </lineage>
</organism>
<dbReference type="AlphaFoldDB" id="A0A223S546"/>
<gene>
    <name evidence="2" type="ORF">CDO52_10790</name>
</gene>
<dbReference type="KEGG" id="ngv:CDO52_10790"/>
<name>A0A223S546_9ACTN</name>
<protein>
    <submittedName>
        <fullName evidence="2">DUF397 domain-containing protein</fullName>
    </submittedName>
</protein>
<evidence type="ECO:0000259" key="1">
    <source>
        <dbReference type="Pfam" id="PF04149"/>
    </source>
</evidence>
<proteinExistence type="predicted"/>
<evidence type="ECO:0000313" key="2">
    <source>
        <dbReference type="EMBL" id="ASU83197.1"/>
    </source>
</evidence>
<dbReference type="InterPro" id="IPR007278">
    <property type="entry name" value="DUF397"/>
</dbReference>
<dbReference type="EMBL" id="CP022753">
    <property type="protein sequence ID" value="ASU83197.1"/>
    <property type="molecule type" value="Genomic_DNA"/>
</dbReference>
<sequence>MGCWRKSSYSDTSGGNCLEVASWHTSRYTDGGLGQNCVEVAEGRVTAIRDTWYREHGFLEFPAREFISLVKAVRQESL</sequence>
<dbReference type="RefSeq" id="WP_083919715.1">
    <property type="nucleotide sequence ID" value="NZ_ANBG01000061.1"/>
</dbReference>
<evidence type="ECO:0000313" key="3">
    <source>
        <dbReference type="Proteomes" id="UP000215005"/>
    </source>
</evidence>
<reference evidence="2 3" key="1">
    <citation type="submission" date="2017-08" db="EMBL/GenBank/DDBJ databases">
        <title>The complete genome sequence of Nocardiopsis gilva YIM 90087.</title>
        <authorList>
            <person name="Yin M."/>
            <person name="Tang S."/>
        </authorList>
    </citation>
    <scope>NUCLEOTIDE SEQUENCE [LARGE SCALE GENOMIC DNA]</scope>
    <source>
        <strain evidence="2 3">YIM 90087</strain>
    </source>
</reference>
<feature type="domain" description="DUF397" evidence="1">
    <location>
        <begin position="21"/>
        <end position="74"/>
    </location>
</feature>
<keyword evidence="3" id="KW-1185">Reference proteome</keyword>
<dbReference type="OrthoDB" id="4570646at2"/>
<dbReference type="Proteomes" id="UP000215005">
    <property type="component" value="Chromosome"/>
</dbReference>
<dbReference type="Pfam" id="PF04149">
    <property type="entry name" value="DUF397"/>
    <property type="match status" value="1"/>
</dbReference>
<accession>A0A223S546</accession>